<dbReference type="AlphaFoldDB" id="M1BZ33"/>
<evidence type="ECO:0000313" key="2">
    <source>
        <dbReference type="Proteomes" id="UP000011115"/>
    </source>
</evidence>
<organism evidence="1 2">
    <name type="scientific">Solanum tuberosum</name>
    <name type="common">Potato</name>
    <dbReference type="NCBI Taxonomy" id="4113"/>
    <lineage>
        <taxon>Eukaryota</taxon>
        <taxon>Viridiplantae</taxon>
        <taxon>Streptophyta</taxon>
        <taxon>Embryophyta</taxon>
        <taxon>Tracheophyta</taxon>
        <taxon>Spermatophyta</taxon>
        <taxon>Magnoliopsida</taxon>
        <taxon>eudicotyledons</taxon>
        <taxon>Gunneridae</taxon>
        <taxon>Pentapetalae</taxon>
        <taxon>asterids</taxon>
        <taxon>lamiids</taxon>
        <taxon>Solanales</taxon>
        <taxon>Solanaceae</taxon>
        <taxon>Solanoideae</taxon>
        <taxon>Solaneae</taxon>
        <taxon>Solanum</taxon>
    </lineage>
</organism>
<reference evidence="1" key="2">
    <citation type="submission" date="2015-06" db="UniProtKB">
        <authorList>
            <consortium name="EnsemblPlants"/>
        </authorList>
    </citation>
    <scope>IDENTIFICATION</scope>
    <source>
        <strain evidence="1">DM1-3 516 R44</strain>
    </source>
</reference>
<evidence type="ECO:0000313" key="1">
    <source>
        <dbReference type="EnsemblPlants" id="PGSC0003DMT400056171"/>
    </source>
</evidence>
<reference evidence="2" key="1">
    <citation type="journal article" date="2011" name="Nature">
        <title>Genome sequence and analysis of the tuber crop potato.</title>
        <authorList>
            <consortium name="The Potato Genome Sequencing Consortium"/>
        </authorList>
    </citation>
    <scope>NUCLEOTIDE SEQUENCE [LARGE SCALE GENOMIC DNA]</scope>
    <source>
        <strain evidence="2">cv. DM1-3 516 R44</strain>
    </source>
</reference>
<accession>M1BZ33</accession>
<dbReference type="EnsemblPlants" id="PGSC0003DMT400056171">
    <property type="protein sequence ID" value="PGSC0003DMT400056171"/>
    <property type="gene ID" value="PGSC0003DMG400021823"/>
</dbReference>
<dbReference type="HOGENOM" id="CLU_3000224_0_0_1"/>
<dbReference type="PaxDb" id="4113-PGSC0003DMT400056171"/>
<protein>
    <submittedName>
        <fullName evidence="1">Uncharacterized protein</fullName>
    </submittedName>
</protein>
<dbReference type="EnsemblPlants" id="PGSC0003DMT400056170">
    <property type="protein sequence ID" value="PGSC0003DMT400056170"/>
    <property type="gene ID" value="PGSC0003DMG400021823"/>
</dbReference>
<dbReference type="Proteomes" id="UP000011115">
    <property type="component" value="Unassembled WGS sequence"/>
</dbReference>
<dbReference type="InParanoid" id="M1BZ33"/>
<keyword evidence="2" id="KW-1185">Reference proteome</keyword>
<dbReference type="Gramene" id="PGSC0003DMT400056171">
    <property type="protein sequence ID" value="PGSC0003DMT400056171"/>
    <property type="gene ID" value="PGSC0003DMG400021823"/>
</dbReference>
<dbReference type="Gramene" id="PGSC0003DMT400056170">
    <property type="protein sequence ID" value="PGSC0003DMT400056170"/>
    <property type="gene ID" value="PGSC0003DMG400021823"/>
</dbReference>
<sequence>MAHRLTLNSITPKSLDWICIIQVIHPETPKIRPRSINCFSYRMKRKIKFRQPYGTLI</sequence>
<name>M1BZ33_SOLTU</name>
<proteinExistence type="predicted"/>